<sequence length="165" mass="17395">MSARRAAVMVGVATVLVAGPAWAVPQPAPAVPSHSELEVLRIDPDDVVPGGSTTLHAYVANLGPDTTGSAMIITVDLPPRTQALGDFYPEDCEPSANKRHVRCEFPAGLRSGRSATALVPILVDGHVPVGQTLKGSFRVSSPDDRNVSNNRTAFEVKVVDQVPDH</sequence>
<keyword evidence="1" id="KW-0732">Signal</keyword>
<gene>
    <name evidence="2" type="ORF">WDV06_30870</name>
</gene>
<evidence type="ECO:0000313" key="2">
    <source>
        <dbReference type="EMBL" id="MFH7599470.1"/>
    </source>
</evidence>
<organism evidence="2 3">
    <name type="scientific">Streptomyces racemochromogenes</name>
    <dbReference type="NCBI Taxonomy" id="67353"/>
    <lineage>
        <taxon>Bacteria</taxon>
        <taxon>Bacillati</taxon>
        <taxon>Actinomycetota</taxon>
        <taxon>Actinomycetes</taxon>
        <taxon>Kitasatosporales</taxon>
        <taxon>Streptomycetaceae</taxon>
        <taxon>Streptomyces</taxon>
    </lineage>
</organism>
<evidence type="ECO:0000313" key="3">
    <source>
        <dbReference type="Proteomes" id="UP001610631"/>
    </source>
</evidence>
<feature type="chain" id="PRO_5046048686" description="DUF11 domain-containing protein" evidence="1">
    <location>
        <begin position="24"/>
        <end position="165"/>
    </location>
</feature>
<protein>
    <recommendedName>
        <fullName evidence="4">DUF11 domain-containing protein</fullName>
    </recommendedName>
</protein>
<dbReference type="EMBL" id="JBBDHD010000128">
    <property type="protein sequence ID" value="MFH7599470.1"/>
    <property type="molecule type" value="Genomic_DNA"/>
</dbReference>
<evidence type="ECO:0000256" key="1">
    <source>
        <dbReference type="SAM" id="SignalP"/>
    </source>
</evidence>
<name>A0ABW7PM34_9ACTN</name>
<dbReference type="Proteomes" id="UP001610631">
    <property type="component" value="Unassembled WGS sequence"/>
</dbReference>
<evidence type="ECO:0008006" key="4">
    <source>
        <dbReference type="Google" id="ProtNLM"/>
    </source>
</evidence>
<accession>A0ABW7PM34</accession>
<keyword evidence="3" id="KW-1185">Reference proteome</keyword>
<comment type="caution">
    <text evidence="2">The sequence shown here is derived from an EMBL/GenBank/DDBJ whole genome shotgun (WGS) entry which is preliminary data.</text>
</comment>
<dbReference type="RefSeq" id="WP_395513105.1">
    <property type="nucleotide sequence ID" value="NZ_JBBDHD010000128.1"/>
</dbReference>
<feature type="signal peptide" evidence="1">
    <location>
        <begin position="1"/>
        <end position="23"/>
    </location>
</feature>
<reference evidence="2 3" key="1">
    <citation type="submission" date="2024-03" db="EMBL/GenBank/DDBJ databases">
        <title>Whole genome sequencing of Streptomyces racemochromogenes, to identify antimicrobial biosynthetic gene clusters.</title>
        <authorList>
            <person name="Suryawanshi P."/>
            <person name="Krishnaraj P.U."/>
            <person name="Arun Y.P."/>
            <person name="Suryawanshi M.P."/>
            <person name="Rakshit O."/>
        </authorList>
    </citation>
    <scope>NUCLEOTIDE SEQUENCE [LARGE SCALE GENOMIC DNA]</scope>
    <source>
        <strain evidence="2 3">AUDT626</strain>
    </source>
</reference>
<proteinExistence type="predicted"/>